<dbReference type="RefSeq" id="WP_286056202.1">
    <property type="nucleotide sequence ID" value="NZ_JASVWF010000007.1"/>
</dbReference>
<sequence length="73" mass="8171">MPGSRRTRRPHGGTTRFVVVVADPVTDEVDSHGPYSYEVALREAARRREEFDAEELEDVIVCVVPLHPVDDPA</sequence>
<dbReference type="Proteomes" id="UP001231924">
    <property type="component" value="Unassembled WGS sequence"/>
</dbReference>
<proteinExistence type="predicted"/>
<gene>
    <name evidence="1" type="ORF">QRT03_26805</name>
</gene>
<dbReference type="EMBL" id="JASVWF010000007">
    <property type="protein sequence ID" value="MDL5159606.1"/>
    <property type="molecule type" value="Genomic_DNA"/>
</dbReference>
<keyword evidence="2" id="KW-1185">Reference proteome</keyword>
<evidence type="ECO:0000313" key="2">
    <source>
        <dbReference type="Proteomes" id="UP001231924"/>
    </source>
</evidence>
<accession>A0ABT7MG12</accession>
<comment type="caution">
    <text evidence="1">The sequence shown here is derived from an EMBL/GenBank/DDBJ whole genome shotgun (WGS) entry which is preliminary data.</text>
</comment>
<evidence type="ECO:0000313" key="1">
    <source>
        <dbReference type="EMBL" id="MDL5159606.1"/>
    </source>
</evidence>
<protein>
    <submittedName>
        <fullName evidence="1">Uncharacterized protein</fullName>
    </submittedName>
</protein>
<organism evidence="1 2">
    <name type="scientific">Actinomycetospora termitidis</name>
    <dbReference type="NCBI Taxonomy" id="3053470"/>
    <lineage>
        <taxon>Bacteria</taxon>
        <taxon>Bacillati</taxon>
        <taxon>Actinomycetota</taxon>
        <taxon>Actinomycetes</taxon>
        <taxon>Pseudonocardiales</taxon>
        <taxon>Pseudonocardiaceae</taxon>
        <taxon>Actinomycetospora</taxon>
    </lineage>
</organism>
<name>A0ABT7MG12_9PSEU</name>
<reference evidence="1 2" key="1">
    <citation type="submission" date="2023-06" db="EMBL/GenBank/DDBJ databases">
        <title>Actinomycetospora Odt1-22.</title>
        <authorList>
            <person name="Supong K."/>
        </authorList>
    </citation>
    <scope>NUCLEOTIDE SEQUENCE [LARGE SCALE GENOMIC DNA]</scope>
    <source>
        <strain evidence="1 2">Odt1-22</strain>
    </source>
</reference>